<sequence>MLSKYIPGGVLSGAAELIRELGGDPIPLAEETGVPIASLSDGDIPVDIAAVLKFFDTAARLYQCPNFGMRLAARNGMNIFGPLWVLLRSAKSLRQMLEDLNNNYDMYTRAATISLEETTGGLCLSWDTASNHTFNTAQGAEYGFALCVNDIRKFIPDFRPLAVEFRHSAPPDISMHRQLFGDKLSFDQARNVIHFSAKTLDVALDSANSRAHRLMQSVLRWDTGVSQAGLPERIENTVRALLPYSTCTVEEVAHSVGVNERTLQNRLQSHNTSFKKIKDAVRYDLALKYLHSSTLSMTEISEILGYSELSAFSRSFKRWHGQTCSSVMRKTTIDSGAAKLE</sequence>
<dbReference type="Proteomes" id="UP001557484">
    <property type="component" value="Unassembled WGS sequence"/>
</dbReference>
<evidence type="ECO:0000256" key="2">
    <source>
        <dbReference type="ARBA" id="ARBA00023125"/>
    </source>
</evidence>
<proteinExistence type="predicted"/>
<dbReference type="PANTHER" id="PTHR47894">
    <property type="entry name" value="HTH-TYPE TRANSCRIPTIONAL REGULATOR GADX"/>
    <property type="match status" value="1"/>
</dbReference>
<dbReference type="InterPro" id="IPR009057">
    <property type="entry name" value="Homeodomain-like_sf"/>
</dbReference>
<dbReference type="PANTHER" id="PTHR47894:SF4">
    <property type="entry name" value="HTH-TYPE TRANSCRIPTIONAL REGULATOR GADX"/>
    <property type="match status" value="1"/>
</dbReference>
<dbReference type="EMBL" id="JBFRYB010000002">
    <property type="protein sequence ID" value="MEX1667082.1"/>
    <property type="molecule type" value="Genomic_DNA"/>
</dbReference>
<protein>
    <submittedName>
        <fullName evidence="5">AraC family transcriptional regulator</fullName>
    </submittedName>
</protein>
<dbReference type="Gene3D" id="1.10.10.60">
    <property type="entry name" value="Homeodomain-like"/>
    <property type="match status" value="1"/>
</dbReference>
<dbReference type="RefSeq" id="WP_368377196.1">
    <property type="nucleotide sequence ID" value="NZ_JBFRYB010000002.1"/>
</dbReference>
<comment type="caution">
    <text evidence="5">The sequence shown here is derived from an EMBL/GenBank/DDBJ whole genome shotgun (WGS) entry which is preliminary data.</text>
</comment>
<keyword evidence="2" id="KW-0238">DNA-binding</keyword>
<evidence type="ECO:0000256" key="3">
    <source>
        <dbReference type="ARBA" id="ARBA00023163"/>
    </source>
</evidence>
<dbReference type="Pfam" id="PF12833">
    <property type="entry name" value="HTH_18"/>
    <property type="match status" value="1"/>
</dbReference>
<evidence type="ECO:0000313" key="5">
    <source>
        <dbReference type="EMBL" id="MEX1667082.1"/>
    </source>
</evidence>
<dbReference type="SMART" id="SM00342">
    <property type="entry name" value="HTH_ARAC"/>
    <property type="match status" value="1"/>
</dbReference>
<organism evidence="5 6">
    <name type="scientific">Zhongshania arctica</name>
    <dbReference type="NCBI Taxonomy" id="3238302"/>
    <lineage>
        <taxon>Bacteria</taxon>
        <taxon>Pseudomonadati</taxon>
        <taxon>Pseudomonadota</taxon>
        <taxon>Gammaproteobacteria</taxon>
        <taxon>Cellvibrionales</taxon>
        <taxon>Spongiibacteraceae</taxon>
        <taxon>Zhongshania</taxon>
    </lineage>
</organism>
<dbReference type="InterPro" id="IPR032687">
    <property type="entry name" value="AraC-type_N"/>
</dbReference>
<dbReference type="PROSITE" id="PS01124">
    <property type="entry name" value="HTH_ARAC_FAMILY_2"/>
    <property type="match status" value="1"/>
</dbReference>
<evidence type="ECO:0000313" key="6">
    <source>
        <dbReference type="Proteomes" id="UP001557484"/>
    </source>
</evidence>
<keyword evidence="3" id="KW-0804">Transcription</keyword>
<gene>
    <name evidence="5" type="ORF">AB4875_16420</name>
</gene>
<dbReference type="Pfam" id="PF12625">
    <property type="entry name" value="Arabinose_bd"/>
    <property type="match status" value="1"/>
</dbReference>
<evidence type="ECO:0000256" key="1">
    <source>
        <dbReference type="ARBA" id="ARBA00023015"/>
    </source>
</evidence>
<feature type="domain" description="HTH araC/xylS-type" evidence="4">
    <location>
        <begin position="232"/>
        <end position="330"/>
    </location>
</feature>
<name>A0ABV3TZU2_9GAMM</name>
<reference evidence="5 6" key="1">
    <citation type="journal article" date="2011" name="Int. J. Syst. Evol. Microbiol.">
        <title>Zhongshania antarctica gen. nov., sp. nov. and Zhongshania guokunii sp. nov., gammaproteobacteria respectively isolated from coastal attached (fast) ice and surface seawater of the Antarctic.</title>
        <authorList>
            <person name="Li H.J."/>
            <person name="Zhang X.Y."/>
            <person name="Chen C.X."/>
            <person name="Zhang Y.J."/>
            <person name="Gao Z.M."/>
            <person name="Yu Y."/>
            <person name="Chen X.L."/>
            <person name="Chen B."/>
            <person name="Zhang Y.Z."/>
        </authorList>
    </citation>
    <scope>NUCLEOTIDE SEQUENCE [LARGE SCALE GENOMIC DNA]</scope>
    <source>
        <strain evidence="5 6">R06B22</strain>
    </source>
</reference>
<keyword evidence="1" id="KW-0805">Transcription regulation</keyword>
<evidence type="ECO:0000259" key="4">
    <source>
        <dbReference type="PROSITE" id="PS01124"/>
    </source>
</evidence>
<dbReference type="InterPro" id="IPR018060">
    <property type="entry name" value="HTH_AraC"/>
</dbReference>
<dbReference type="SUPFAM" id="SSF46689">
    <property type="entry name" value="Homeodomain-like"/>
    <property type="match status" value="1"/>
</dbReference>
<keyword evidence="6" id="KW-1185">Reference proteome</keyword>
<accession>A0ABV3TZU2</accession>